<evidence type="ECO:0000256" key="3">
    <source>
        <dbReference type="ARBA" id="ARBA00023125"/>
    </source>
</evidence>
<dbReference type="PROSITE" id="PS50931">
    <property type="entry name" value="HTH_LYSR"/>
    <property type="match status" value="1"/>
</dbReference>
<dbReference type="PANTHER" id="PTHR30537">
    <property type="entry name" value="HTH-TYPE TRANSCRIPTIONAL REGULATOR"/>
    <property type="match status" value="1"/>
</dbReference>
<dbReference type="Pfam" id="PF00126">
    <property type="entry name" value="HTH_1"/>
    <property type="match status" value="1"/>
</dbReference>
<evidence type="ECO:0000259" key="5">
    <source>
        <dbReference type="PROSITE" id="PS50931"/>
    </source>
</evidence>
<dbReference type="PANTHER" id="PTHR30537:SF1">
    <property type="entry name" value="HTH-TYPE TRANSCRIPTIONAL REGULATOR PGRR"/>
    <property type="match status" value="1"/>
</dbReference>
<proteinExistence type="inferred from homology"/>
<name>A0A4Z1C4J4_9RHOB</name>
<dbReference type="PRINTS" id="PR00039">
    <property type="entry name" value="HTHLYSR"/>
</dbReference>
<dbReference type="InterPro" id="IPR000847">
    <property type="entry name" value="LysR_HTH_N"/>
</dbReference>
<evidence type="ECO:0000313" key="7">
    <source>
        <dbReference type="Proteomes" id="UP000297972"/>
    </source>
</evidence>
<organism evidence="6 7">
    <name type="scientific">Paracoccus liaowanqingii</name>
    <dbReference type="NCBI Taxonomy" id="2560053"/>
    <lineage>
        <taxon>Bacteria</taxon>
        <taxon>Pseudomonadati</taxon>
        <taxon>Pseudomonadota</taxon>
        <taxon>Alphaproteobacteria</taxon>
        <taxon>Rhodobacterales</taxon>
        <taxon>Paracoccaceae</taxon>
        <taxon>Paracoccus</taxon>
    </lineage>
</organism>
<evidence type="ECO:0000256" key="4">
    <source>
        <dbReference type="ARBA" id="ARBA00023163"/>
    </source>
</evidence>
<dbReference type="OrthoDB" id="9813056at2"/>
<dbReference type="FunFam" id="1.10.10.10:FF:000001">
    <property type="entry name" value="LysR family transcriptional regulator"/>
    <property type="match status" value="1"/>
</dbReference>
<dbReference type="InterPro" id="IPR036388">
    <property type="entry name" value="WH-like_DNA-bd_sf"/>
</dbReference>
<feature type="domain" description="HTH lysR-type" evidence="5">
    <location>
        <begin position="4"/>
        <end position="61"/>
    </location>
</feature>
<dbReference type="GO" id="GO:0006351">
    <property type="term" value="P:DNA-templated transcription"/>
    <property type="evidence" value="ECO:0007669"/>
    <property type="project" value="TreeGrafter"/>
</dbReference>
<dbReference type="EMBL" id="SRPG01000062">
    <property type="protein sequence ID" value="TGN61986.1"/>
    <property type="molecule type" value="Genomic_DNA"/>
</dbReference>
<reference evidence="6 7" key="1">
    <citation type="submission" date="2019-03" db="EMBL/GenBank/DDBJ databases">
        <authorList>
            <person name="Li J."/>
        </authorList>
    </citation>
    <scope>NUCLEOTIDE SEQUENCE [LARGE SCALE GENOMIC DNA]</scope>
    <source>
        <strain evidence="6 7">3058</strain>
    </source>
</reference>
<accession>A0A4Z1C4J4</accession>
<dbReference type="GO" id="GO:0003700">
    <property type="term" value="F:DNA-binding transcription factor activity"/>
    <property type="evidence" value="ECO:0007669"/>
    <property type="project" value="InterPro"/>
</dbReference>
<dbReference type="InterPro" id="IPR036390">
    <property type="entry name" value="WH_DNA-bd_sf"/>
</dbReference>
<dbReference type="SUPFAM" id="SSF53850">
    <property type="entry name" value="Periplasmic binding protein-like II"/>
    <property type="match status" value="1"/>
</dbReference>
<dbReference type="Pfam" id="PF03466">
    <property type="entry name" value="LysR_substrate"/>
    <property type="match status" value="1"/>
</dbReference>
<keyword evidence="7" id="KW-1185">Reference proteome</keyword>
<dbReference type="SUPFAM" id="SSF46785">
    <property type="entry name" value="Winged helix' DNA-binding domain"/>
    <property type="match status" value="1"/>
</dbReference>
<evidence type="ECO:0000256" key="2">
    <source>
        <dbReference type="ARBA" id="ARBA00023015"/>
    </source>
</evidence>
<dbReference type="GO" id="GO:0043565">
    <property type="term" value="F:sequence-specific DNA binding"/>
    <property type="evidence" value="ECO:0007669"/>
    <property type="project" value="TreeGrafter"/>
</dbReference>
<gene>
    <name evidence="6" type="ORF">E4L95_08420</name>
</gene>
<comment type="similarity">
    <text evidence="1">Belongs to the LysR transcriptional regulatory family.</text>
</comment>
<dbReference type="AlphaFoldDB" id="A0A4Z1C4J4"/>
<dbReference type="CDD" id="cd08474">
    <property type="entry name" value="PBP2_CrgA_like_5"/>
    <property type="match status" value="1"/>
</dbReference>
<protein>
    <submittedName>
        <fullName evidence="6">LysR family transcriptional regulator</fullName>
    </submittedName>
</protein>
<keyword evidence="2" id="KW-0805">Transcription regulation</keyword>
<evidence type="ECO:0000313" key="6">
    <source>
        <dbReference type="EMBL" id="TGN61986.1"/>
    </source>
</evidence>
<keyword evidence="3" id="KW-0238">DNA-binding</keyword>
<dbReference type="InterPro" id="IPR005119">
    <property type="entry name" value="LysR_subst-bd"/>
</dbReference>
<evidence type="ECO:0000256" key="1">
    <source>
        <dbReference type="ARBA" id="ARBA00009437"/>
    </source>
</evidence>
<sequence length="304" mass="33393">MPKDNLTDIRTFIVVAREGSFTKAAAKYGVSQSAVSYSVRMLEERLGLRLLARTTRSVSPTEAGQRLIDRLAPIFAKFDDELIAMTELRQQPAGTVRISSVEHASETILWPALRPVMEAFPDINIEINNDYRLIDIVAGRFDAGVRLGEQVAQDMIALRIGPDHSQITVASPAYIGRKGMPGLPHDLMDHDCVLLRLPTSGGLYPLTYAKGGEEVIVRPNARAIFNTVPMMLNSVLDGIGTTAFPDDIVAPLIAEGRLVQVLADWTPTRPGYHLYYPSRKQPSPAFSIVLDALRKHKAQALAPV</sequence>
<keyword evidence="4" id="KW-0804">Transcription</keyword>
<dbReference type="Gene3D" id="1.10.10.10">
    <property type="entry name" value="Winged helix-like DNA-binding domain superfamily/Winged helix DNA-binding domain"/>
    <property type="match status" value="1"/>
</dbReference>
<dbReference type="Proteomes" id="UP000297972">
    <property type="component" value="Unassembled WGS sequence"/>
</dbReference>
<comment type="caution">
    <text evidence="6">The sequence shown here is derived from an EMBL/GenBank/DDBJ whole genome shotgun (WGS) entry which is preliminary data.</text>
</comment>
<dbReference type="InterPro" id="IPR058163">
    <property type="entry name" value="LysR-type_TF_proteobact-type"/>
</dbReference>
<dbReference type="Gene3D" id="3.40.190.290">
    <property type="match status" value="1"/>
</dbReference>